<evidence type="ECO:0000313" key="3">
    <source>
        <dbReference type="Proteomes" id="UP000694257"/>
    </source>
</evidence>
<dbReference type="EMBL" id="CP078145">
    <property type="protein sequence ID" value="QXN94392.1"/>
    <property type="molecule type" value="Genomic_DNA"/>
</dbReference>
<dbReference type="GO" id="GO:0008168">
    <property type="term" value="F:methyltransferase activity"/>
    <property type="evidence" value="ECO:0007669"/>
    <property type="project" value="UniProtKB-KW"/>
</dbReference>
<accession>A0ABX8RZI5</accession>
<dbReference type="RefSeq" id="WP_218476911.1">
    <property type="nucleotide sequence ID" value="NZ_BAABJN010000015.1"/>
</dbReference>
<evidence type="ECO:0000313" key="2">
    <source>
        <dbReference type="EMBL" id="QXN94392.1"/>
    </source>
</evidence>
<organism evidence="2 3">
    <name type="scientific">Nocardia iowensis</name>
    <dbReference type="NCBI Taxonomy" id="204891"/>
    <lineage>
        <taxon>Bacteria</taxon>
        <taxon>Bacillati</taxon>
        <taxon>Actinomycetota</taxon>
        <taxon>Actinomycetes</taxon>
        <taxon>Mycobacteriales</taxon>
        <taxon>Nocardiaceae</taxon>
        <taxon>Nocardia</taxon>
    </lineage>
</organism>
<keyword evidence="3" id="KW-1185">Reference proteome</keyword>
<sequence length="231" mass="24409">MATERDYDTDPERFRRGSRGTAMHLRPGISLYEKIVNVLAERRARRVLDLGCGEGALRAAANGLSTPPWVVGLDASATMLSAVPPPVVRADAAAIPFADNVFDAVVAVNVFDHLPDPLPALGAAYRVLRPGGVLVAGAISRRDSPELAPVWRPEPTPFDAEEAPDIVASVFGEVSVNCWDAPLLTLPDAAAITDYLTVRFVPVDQAAAGARTLPAPLVVTKRGALVIGCKS</sequence>
<evidence type="ECO:0000259" key="1">
    <source>
        <dbReference type="Pfam" id="PF08241"/>
    </source>
</evidence>
<dbReference type="GO" id="GO:0032259">
    <property type="term" value="P:methylation"/>
    <property type="evidence" value="ECO:0007669"/>
    <property type="project" value="UniProtKB-KW"/>
</dbReference>
<dbReference type="Pfam" id="PF08241">
    <property type="entry name" value="Methyltransf_11"/>
    <property type="match status" value="1"/>
</dbReference>
<keyword evidence="2" id="KW-0808">Transferase</keyword>
<dbReference type="InterPro" id="IPR013216">
    <property type="entry name" value="Methyltransf_11"/>
</dbReference>
<keyword evidence="2" id="KW-0489">Methyltransferase</keyword>
<feature type="domain" description="Methyltransferase type 11" evidence="1">
    <location>
        <begin position="48"/>
        <end position="135"/>
    </location>
</feature>
<protein>
    <submittedName>
        <fullName evidence="2">Class I SAM-dependent methyltransferase</fullName>
    </submittedName>
</protein>
<dbReference type="Proteomes" id="UP000694257">
    <property type="component" value="Chromosome"/>
</dbReference>
<gene>
    <name evidence="2" type="ORF">KV110_15820</name>
</gene>
<proteinExistence type="predicted"/>
<name>A0ABX8RZI5_NOCIO</name>
<dbReference type="CDD" id="cd02440">
    <property type="entry name" value="AdoMet_MTases"/>
    <property type="match status" value="1"/>
</dbReference>
<reference evidence="2 3" key="1">
    <citation type="submission" date="2021-07" db="EMBL/GenBank/DDBJ databases">
        <title>Whole Genome Sequence of Nocardia Iowensis.</title>
        <authorList>
            <person name="Lamm A."/>
            <person name="Collins-Fairclough A.M."/>
            <person name="Bunk B."/>
            <person name="Sproer C."/>
        </authorList>
    </citation>
    <scope>NUCLEOTIDE SEQUENCE [LARGE SCALE GENOMIC DNA]</scope>
    <source>
        <strain evidence="2 3">NRRL 5646</strain>
    </source>
</reference>
<dbReference type="PANTHER" id="PTHR43591">
    <property type="entry name" value="METHYLTRANSFERASE"/>
    <property type="match status" value="1"/>
</dbReference>